<dbReference type="SUPFAM" id="SSF53244">
    <property type="entry name" value="MurD-like peptide ligases, peptide-binding domain"/>
    <property type="match status" value="1"/>
</dbReference>
<dbReference type="GO" id="GO:0005737">
    <property type="term" value="C:cytoplasm"/>
    <property type="evidence" value="ECO:0007669"/>
    <property type="project" value="InterPro"/>
</dbReference>
<dbReference type="GO" id="GO:0051301">
    <property type="term" value="P:cell division"/>
    <property type="evidence" value="ECO:0007669"/>
    <property type="project" value="InterPro"/>
</dbReference>
<dbReference type="AlphaFoldDB" id="A0A6J7DUW3"/>
<name>A0A6J7DUW3_9ZZZZ</name>
<gene>
    <name evidence="5" type="ORF">UFOPK3423_00800</name>
</gene>
<comment type="similarity">
    <text evidence="1">Belongs to the MurCDEF family. MurE subfamily.</text>
</comment>
<dbReference type="PANTHER" id="PTHR23135:SF4">
    <property type="entry name" value="UDP-N-ACETYLMURAMOYL-L-ALANYL-D-GLUTAMATE--2,6-DIAMINOPIMELATE LIGASE MURE HOMOLOG, CHLOROPLASTIC"/>
    <property type="match status" value="1"/>
</dbReference>
<dbReference type="NCBIfam" id="NF001124">
    <property type="entry name" value="PRK00139.1-2"/>
    <property type="match status" value="1"/>
</dbReference>
<feature type="domain" description="Mur ligase C-terminal" evidence="3">
    <location>
        <begin position="321"/>
        <end position="449"/>
    </location>
</feature>
<dbReference type="FunFam" id="3.90.190.20:FF:000006">
    <property type="entry name" value="UDP-N-acetylmuramoyl-L-alanyl-D-glutamate--2,6-diaminopimelate ligase"/>
    <property type="match status" value="1"/>
</dbReference>
<dbReference type="Pfam" id="PF01225">
    <property type="entry name" value="Mur_ligase"/>
    <property type="match status" value="1"/>
</dbReference>
<dbReference type="InterPro" id="IPR000713">
    <property type="entry name" value="Mur_ligase_N"/>
</dbReference>
<dbReference type="InterPro" id="IPR036615">
    <property type="entry name" value="Mur_ligase_C_dom_sf"/>
</dbReference>
<feature type="domain" description="Mur ligase central" evidence="4">
    <location>
        <begin position="105"/>
        <end position="299"/>
    </location>
</feature>
<reference evidence="5" key="1">
    <citation type="submission" date="2020-05" db="EMBL/GenBank/DDBJ databases">
        <authorList>
            <person name="Chiriac C."/>
            <person name="Salcher M."/>
            <person name="Ghai R."/>
            <person name="Kavagutti S V."/>
        </authorList>
    </citation>
    <scope>NUCLEOTIDE SEQUENCE</scope>
</reference>
<evidence type="ECO:0000259" key="4">
    <source>
        <dbReference type="Pfam" id="PF08245"/>
    </source>
</evidence>
<dbReference type="Pfam" id="PF02875">
    <property type="entry name" value="Mur_ligase_C"/>
    <property type="match status" value="1"/>
</dbReference>
<dbReference type="NCBIfam" id="TIGR01085">
    <property type="entry name" value="murE"/>
    <property type="match status" value="1"/>
</dbReference>
<dbReference type="GO" id="GO:0008360">
    <property type="term" value="P:regulation of cell shape"/>
    <property type="evidence" value="ECO:0007669"/>
    <property type="project" value="InterPro"/>
</dbReference>
<accession>A0A6J7DUW3</accession>
<dbReference type="Pfam" id="PF08245">
    <property type="entry name" value="Mur_ligase_M"/>
    <property type="match status" value="1"/>
</dbReference>
<evidence type="ECO:0000259" key="2">
    <source>
        <dbReference type="Pfam" id="PF01225"/>
    </source>
</evidence>
<dbReference type="InterPro" id="IPR004101">
    <property type="entry name" value="Mur_ligase_C"/>
</dbReference>
<sequence>MELCALFRGIVPAAAELSATEIVALAYDDRRVAPGSLFFCVPGFDRDGHDFAAQAVERGAAALVVERQLGLGVPEVLVPEVRAVMAPVAARLSGDPTARLQLIGVTGTNGKTTTSFLTRALLEAGGIPSGLLGTVDQIVGGQRIAAERTTPEAIDLQELFAQMDAAGDRACVMEVSSHALALHRADAIHWDVAVFTNLTQDHLDFHETLEHYFQAKRLLFAAGPRQMIVNVDDAHGRRLAQEFPQALRVGLYSDDAQLRASAVETHPSGARFSADGRDWAIPLPGAFNVLNALCAIAAARAIGVDDEAIAGALPQAAVAPGRFEPVDAGQDFTVIVDYAHTPDSLENVLRAARELTAARVIAVFGCGGDRDRGKRPLMGEIGAREADLAIITSDNPRSEDPEAIIAEVVAGIATQDAQRTSVITDREHAIREAVALARPGDVVVIAGKGHEQGQEFAGGVTVPFDDRSVARAALAGASD</sequence>
<dbReference type="InterPro" id="IPR013221">
    <property type="entry name" value="Mur_ligase_cen"/>
</dbReference>
<dbReference type="Gene3D" id="3.40.1390.10">
    <property type="entry name" value="MurE/MurF, N-terminal domain"/>
    <property type="match status" value="1"/>
</dbReference>
<dbReference type="Gene3D" id="3.90.190.20">
    <property type="entry name" value="Mur ligase, C-terminal domain"/>
    <property type="match status" value="1"/>
</dbReference>
<dbReference type="InterPro" id="IPR035911">
    <property type="entry name" value="MurE/MurF_N"/>
</dbReference>
<feature type="domain" description="Mur ligase N-terminal catalytic" evidence="2">
    <location>
        <begin position="24"/>
        <end position="69"/>
    </location>
</feature>
<dbReference type="GO" id="GO:0005524">
    <property type="term" value="F:ATP binding"/>
    <property type="evidence" value="ECO:0007669"/>
    <property type="project" value="InterPro"/>
</dbReference>
<evidence type="ECO:0000259" key="3">
    <source>
        <dbReference type="Pfam" id="PF02875"/>
    </source>
</evidence>
<dbReference type="InterPro" id="IPR036565">
    <property type="entry name" value="Mur-like_cat_sf"/>
</dbReference>
<evidence type="ECO:0000313" key="5">
    <source>
        <dbReference type="EMBL" id="CAB4872159.1"/>
    </source>
</evidence>
<proteinExistence type="inferred from homology"/>
<organism evidence="5">
    <name type="scientific">freshwater metagenome</name>
    <dbReference type="NCBI Taxonomy" id="449393"/>
    <lineage>
        <taxon>unclassified sequences</taxon>
        <taxon>metagenomes</taxon>
        <taxon>ecological metagenomes</taxon>
    </lineage>
</organism>
<dbReference type="InterPro" id="IPR005761">
    <property type="entry name" value="UDP-N-AcMur-Glu-dNH2Pim_ligase"/>
</dbReference>
<dbReference type="SUPFAM" id="SSF63418">
    <property type="entry name" value="MurE/MurF N-terminal domain"/>
    <property type="match status" value="1"/>
</dbReference>
<dbReference type="HAMAP" id="MF_00208">
    <property type="entry name" value="MurE"/>
    <property type="match status" value="1"/>
</dbReference>
<protein>
    <submittedName>
        <fullName evidence="5">Unannotated protein</fullName>
    </submittedName>
</protein>
<dbReference type="NCBIfam" id="NF001126">
    <property type="entry name" value="PRK00139.1-4"/>
    <property type="match status" value="1"/>
</dbReference>
<evidence type="ECO:0000256" key="1">
    <source>
        <dbReference type="ARBA" id="ARBA00005898"/>
    </source>
</evidence>
<dbReference type="EMBL" id="CAFBLQ010000072">
    <property type="protein sequence ID" value="CAB4872159.1"/>
    <property type="molecule type" value="Genomic_DNA"/>
</dbReference>
<dbReference type="Gene3D" id="3.40.1190.10">
    <property type="entry name" value="Mur-like, catalytic domain"/>
    <property type="match status" value="1"/>
</dbReference>
<dbReference type="SUPFAM" id="SSF53623">
    <property type="entry name" value="MurD-like peptide ligases, catalytic domain"/>
    <property type="match status" value="1"/>
</dbReference>
<dbReference type="PANTHER" id="PTHR23135">
    <property type="entry name" value="MUR LIGASE FAMILY MEMBER"/>
    <property type="match status" value="1"/>
</dbReference>
<dbReference type="GO" id="GO:0016881">
    <property type="term" value="F:acid-amino acid ligase activity"/>
    <property type="evidence" value="ECO:0007669"/>
    <property type="project" value="InterPro"/>
</dbReference>